<dbReference type="InParanoid" id="D1YYM4"/>
<proteinExistence type="predicted"/>
<gene>
    <name evidence="7" type="ordered locus">MCP_1474</name>
</gene>
<name>D1YYM4_METPS</name>
<reference evidence="7 8" key="1">
    <citation type="journal article" date="2007" name="Appl. Environ. Microbiol.">
        <title>Isolation of key methanogens for global methane emission from rice paddy fields: a novel isolate affiliated with the clone cluster rice cluster I.</title>
        <authorList>
            <person name="Sakai S."/>
            <person name="Imachi H."/>
            <person name="Sekiguchi Y."/>
            <person name="Ohashi A."/>
            <person name="Harada H."/>
            <person name="Kamagata Y."/>
        </authorList>
    </citation>
    <scope>NUCLEOTIDE SEQUENCE [LARGE SCALE GENOMIC DNA]</scope>
    <source>
        <strain evidence="8">DSM 17711 / JCM 13418 / NBRC 101707 / SANAE</strain>
    </source>
</reference>
<dbReference type="PANTHER" id="PTHR43462">
    <property type="entry name" value="ALANYL-TRNA EDITING PROTEIN"/>
    <property type="match status" value="1"/>
</dbReference>
<reference evidence="8" key="3">
    <citation type="journal article" date="2011" name="PLoS ONE">
        <title>Genome sequence of a mesophilic hydrogenotrophic methanogen Methanocella paludicola, the first cultivated representative of the order Methanocellales.</title>
        <authorList>
            <person name="Sakai S."/>
            <person name="Takaki Y."/>
            <person name="Shimamura S."/>
            <person name="Sekine M."/>
            <person name="Tajima T."/>
            <person name="Kosugi H."/>
            <person name="Ichikawa N."/>
            <person name="Tasumi E."/>
            <person name="Hiraki A.T."/>
            <person name="Shimizu A."/>
            <person name="Kato Y."/>
            <person name="Nishiko R."/>
            <person name="Mori K."/>
            <person name="Fujita N."/>
            <person name="Imachi H."/>
            <person name="Takai K."/>
        </authorList>
    </citation>
    <scope>NUCLEOTIDE SEQUENCE [LARGE SCALE GENOMIC DNA]</scope>
    <source>
        <strain evidence="8">DSM 17711 / JCM 13418 / NBRC 101707 / SANAE</strain>
    </source>
</reference>
<dbReference type="SUPFAM" id="SSF55186">
    <property type="entry name" value="ThrRS/AlaRS common domain"/>
    <property type="match status" value="1"/>
</dbReference>
<evidence type="ECO:0000256" key="1">
    <source>
        <dbReference type="ARBA" id="ARBA00001947"/>
    </source>
</evidence>
<dbReference type="GO" id="GO:0006419">
    <property type="term" value="P:alanyl-tRNA aminoacylation"/>
    <property type="evidence" value="ECO:0007669"/>
    <property type="project" value="InterPro"/>
</dbReference>
<dbReference type="GO" id="GO:0005737">
    <property type="term" value="C:cytoplasm"/>
    <property type="evidence" value="ECO:0007669"/>
    <property type="project" value="UniProtKB-SubCell"/>
</dbReference>
<dbReference type="Gene3D" id="2.40.30.130">
    <property type="match status" value="1"/>
</dbReference>
<dbReference type="SMART" id="SM00863">
    <property type="entry name" value="tRNA_SAD"/>
    <property type="match status" value="1"/>
</dbReference>
<dbReference type="Gene3D" id="3.30.980.10">
    <property type="entry name" value="Threonyl-trna Synthetase, Chain A, domain 2"/>
    <property type="match status" value="1"/>
</dbReference>
<comment type="subcellular location">
    <subcellularLocation>
        <location evidence="2">Cytoplasm</location>
    </subcellularLocation>
</comment>
<dbReference type="GO" id="GO:0003676">
    <property type="term" value="F:nucleic acid binding"/>
    <property type="evidence" value="ECO:0007669"/>
    <property type="project" value="InterPro"/>
</dbReference>
<dbReference type="AlphaFoldDB" id="D1YYM4"/>
<dbReference type="EMBL" id="AP011532">
    <property type="protein sequence ID" value="BAI61546.1"/>
    <property type="molecule type" value="Genomic_DNA"/>
</dbReference>
<dbReference type="GO" id="GO:0005524">
    <property type="term" value="F:ATP binding"/>
    <property type="evidence" value="ECO:0007669"/>
    <property type="project" value="InterPro"/>
</dbReference>
<evidence type="ECO:0000259" key="6">
    <source>
        <dbReference type="PROSITE" id="PS50860"/>
    </source>
</evidence>
<dbReference type="GO" id="GO:0002161">
    <property type="term" value="F:aminoacyl-tRNA deacylase activity"/>
    <property type="evidence" value="ECO:0007669"/>
    <property type="project" value="UniProtKB-ARBA"/>
</dbReference>
<dbReference type="KEGG" id="mpd:MCP_1474"/>
<organism evidence="7 8">
    <name type="scientific">Methanocella paludicola (strain DSM 17711 / JCM 13418 / NBRC 101707 / SANAE)</name>
    <dbReference type="NCBI Taxonomy" id="304371"/>
    <lineage>
        <taxon>Archaea</taxon>
        <taxon>Methanobacteriati</taxon>
        <taxon>Methanobacteriota</taxon>
        <taxon>Stenosarchaea group</taxon>
        <taxon>Methanomicrobia</taxon>
        <taxon>Methanocellales</taxon>
        <taxon>Methanocellaceae</taxon>
        <taxon>Methanocella</taxon>
    </lineage>
</organism>
<dbReference type="InterPro" id="IPR012947">
    <property type="entry name" value="tRNA_SAD"/>
</dbReference>
<dbReference type="InterPro" id="IPR018163">
    <property type="entry name" value="Thr/Ala-tRNA-synth_IIc_edit"/>
</dbReference>
<accession>D1YYM4</accession>
<dbReference type="eggNOG" id="arCOG01254">
    <property type="taxonomic scope" value="Archaea"/>
</dbReference>
<evidence type="ECO:0000256" key="5">
    <source>
        <dbReference type="SAM" id="Coils"/>
    </source>
</evidence>
<dbReference type="STRING" id="304371.MCP_1474"/>
<dbReference type="Proteomes" id="UP000001882">
    <property type="component" value="Chromosome"/>
</dbReference>
<evidence type="ECO:0000313" key="8">
    <source>
        <dbReference type="Proteomes" id="UP000001882"/>
    </source>
</evidence>
<sequence>MRPYHLRNMEHRLYCDSPYTTEWTADVVSIEQREGSVRVVLSETAFYPGGGGQPSDRGTIDGIPVDDVIEQDGHVVHVLGKAPANKTVSCIIDFDRRFDLMQQHSGQHLLSAVLFKLYQCKTSSLHMGMDELSIDVAMPDMPAQMLMTVEEEVNAYIYKDLPVVISVVTPEVASEMTLRKTPPKEGEVRIVEITSIDRSPCCGTHVRRTGEIGIIKIVKTEKRGAETRVYFKCGKRALKDYQFKQDIVTGLVHLYRMSEGDVLAKTEALAAQLRNTQKELTEIKDKMLRVEAKEISASATSKVIDRSYGDKSFADIGTLAKYLLESGEFVVILASVPDKRLLFAHSGKFDISCGKMLKENLVSFNGKGGGKDNWANGGFSTLEDMERFKAFLKDALAKKGIS</sequence>
<dbReference type="InterPro" id="IPR051335">
    <property type="entry name" value="Alanyl-tRNA_Editing_Enzymes"/>
</dbReference>
<dbReference type="Gene3D" id="3.10.310.40">
    <property type="match status" value="1"/>
</dbReference>
<dbReference type="PROSITE" id="PS50860">
    <property type="entry name" value="AA_TRNA_LIGASE_II_ALA"/>
    <property type="match status" value="1"/>
</dbReference>
<evidence type="ECO:0000313" key="7">
    <source>
        <dbReference type="EMBL" id="BAI61546.1"/>
    </source>
</evidence>
<feature type="domain" description="Alanyl-transfer RNA synthetases family profile" evidence="6">
    <location>
        <begin position="1"/>
        <end position="228"/>
    </location>
</feature>
<evidence type="ECO:0000256" key="3">
    <source>
        <dbReference type="ARBA" id="ARBA00022723"/>
    </source>
</evidence>
<keyword evidence="5" id="KW-0175">Coiled coil</keyword>
<dbReference type="GO" id="GO:0046872">
    <property type="term" value="F:metal ion binding"/>
    <property type="evidence" value="ECO:0007669"/>
    <property type="project" value="UniProtKB-KW"/>
</dbReference>
<comment type="cofactor">
    <cofactor evidence="1">
        <name>Zn(2+)</name>
        <dbReference type="ChEBI" id="CHEBI:29105"/>
    </cofactor>
</comment>
<keyword evidence="8" id="KW-1185">Reference proteome</keyword>
<keyword evidence="3" id="KW-0479">Metal-binding</keyword>
<dbReference type="SUPFAM" id="SSF50447">
    <property type="entry name" value="Translation proteins"/>
    <property type="match status" value="1"/>
</dbReference>
<dbReference type="GO" id="GO:0004813">
    <property type="term" value="F:alanine-tRNA ligase activity"/>
    <property type="evidence" value="ECO:0007669"/>
    <property type="project" value="InterPro"/>
</dbReference>
<dbReference type="Pfam" id="PF07973">
    <property type="entry name" value="tRNA_SAD"/>
    <property type="match status" value="1"/>
</dbReference>
<dbReference type="InterPro" id="IPR009000">
    <property type="entry name" value="Transl_B-barrel_sf"/>
</dbReference>
<dbReference type="InterPro" id="IPR018165">
    <property type="entry name" value="Ala-tRNA-synth_IIc_core"/>
</dbReference>
<evidence type="ECO:0000256" key="4">
    <source>
        <dbReference type="ARBA" id="ARBA00022833"/>
    </source>
</evidence>
<keyword evidence="4" id="KW-0862">Zinc</keyword>
<feature type="coiled-coil region" evidence="5">
    <location>
        <begin position="263"/>
        <end position="293"/>
    </location>
</feature>
<reference evidence="7 8" key="2">
    <citation type="journal article" date="2008" name="Int. J. Syst. Evol. Microbiol.">
        <title>Methanocella paludicola gen. nov., sp. nov., a methane-producing archaeon, the first isolate of the lineage 'Rice Cluster I', and proposal of the new archaeal order Methanocellales ord. nov.</title>
        <authorList>
            <person name="Sakai S."/>
            <person name="Imachi H."/>
            <person name="Hanada S."/>
            <person name="Ohashi A."/>
            <person name="Harada H."/>
            <person name="Kamagata Y."/>
        </authorList>
    </citation>
    <scope>NUCLEOTIDE SEQUENCE [LARGE SCALE GENOMIC DNA]</scope>
    <source>
        <strain evidence="8">DSM 17711 / JCM 13418 / NBRC 101707 / SANAE</strain>
    </source>
</reference>
<dbReference type="PANTHER" id="PTHR43462:SF1">
    <property type="entry name" value="ALANYL-TRNA EDITING PROTEIN AARSD1"/>
    <property type="match status" value="1"/>
</dbReference>
<protein>
    <submittedName>
        <fullName evidence="7">Alanyl-tRNA synthetase-related protein</fullName>
    </submittedName>
</protein>
<evidence type="ECO:0000256" key="2">
    <source>
        <dbReference type="ARBA" id="ARBA00004496"/>
    </source>
</evidence>
<dbReference type="PATRIC" id="fig|304371.9.peg.1512"/>